<evidence type="ECO:0000256" key="1">
    <source>
        <dbReference type="ARBA" id="ARBA00008348"/>
    </source>
</evidence>
<reference evidence="6" key="2">
    <citation type="submission" date="2022-12" db="EMBL/GenBank/DDBJ databases">
        <title>Genome analysis and biological profiling of marine Salinicoccus roseus MOSEL-ME25.</title>
        <authorList>
            <person name="Mirza F.T."/>
            <person name="Xie Y."/>
            <person name="Shinwari Z.K."/>
        </authorList>
    </citation>
    <scope>NUCLEOTIDE SEQUENCE</scope>
    <source>
        <strain evidence="6">MOSEL-ME25</strain>
    </source>
</reference>
<gene>
    <name evidence="6" type="ORF">F7P68_0000785</name>
</gene>
<dbReference type="SUPFAM" id="SSF55120">
    <property type="entry name" value="Pseudouridine synthase"/>
    <property type="match status" value="1"/>
</dbReference>
<dbReference type="Pfam" id="PF00849">
    <property type="entry name" value="PseudoU_synth_2"/>
    <property type="match status" value="1"/>
</dbReference>
<dbReference type="Proteomes" id="UP000527860">
    <property type="component" value="Unassembled WGS sequence"/>
</dbReference>
<keyword evidence="3" id="KW-0694">RNA-binding</keyword>
<dbReference type="InterPro" id="IPR042092">
    <property type="entry name" value="PsdUridine_s_RsuA/RluB/E/F_cat"/>
</dbReference>
<evidence type="ECO:0000256" key="2">
    <source>
        <dbReference type="ARBA" id="ARBA00023235"/>
    </source>
</evidence>
<evidence type="ECO:0000313" key="6">
    <source>
        <dbReference type="EMBL" id="MDB0579072.1"/>
    </source>
</evidence>
<dbReference type="PROSITE" id="PS50889">
    <property type="entry name" value="S4"/>
    <property type="match status" value="1"/>
</dbReference>
<dbReference type="InterPro" id="IPR020094">
    <property type="entry name" value="TruA/RsuA/RluB/E/F_N"/>
</dbReference>
<dbReference type="InterPro" id="IPR002942">
    <property type="entry name" value="S4_RNA-bd"/>
</dbReference>
<dbReference type="InterPro" id="IPR000748">
    <property type="entry name" value="PsdUridine_synth_RsuA/RluB/E/F"/>
</dbReference>
<evidence type="ECO:0000256" key="4">
    <source>
        <dbReference type="RuleBase" id="RU003887"/>
    </source>
</evidence>
<dbReference type="InterPro" id="IPR006145">
    <property type="entry name" value="PsdUridine_synth_RsuA/RluA"/>
</dbReference>
<dbReference type="InterPro" id="IPR018496">
    <property type="entry name" value="PsdUridine_synth_RsuA/RluB_CS"/>
</dbReference>
<dbReference type="InterPro" id="IPR050343">
    <property type="entry name" value="RsuA_PseudoU_synthase"/>
</dbReference>
<dbReference type="Gene3D" id="3.30.70.580">
    <property type="entry name" value="Pseudouridine synthase I, catalytic domain, N-terminal subdomain"/>
    <property type="match status" value="1"/>
</dbReference>
<dbReference type="SMART" id="SM00363">
    <property type="entry name" value="S4"/>
    <property type="match status" value="1"/>
</dbReference>
<dbReference type="EC" id="5.4.99.-" evidence="4"/>
<dbReference type="RefSeq" id="WP_272481217.1">
    <property type="nucleotide sequence ID" value="NZ_JABEVU030000001.1"/>
</dbReference>
<dbReference type="Pfam" id="PF01479">
    <property type="entry name" value="S4"/>
    <property type="match status" value="1"/>
</dbReference>
<sequence length="243" mass="28159">MVMEEVRLQKAIANSGVTSRRKAEVMIEEGRVKVNGQTVTELGTKVKQNDKIEVDGVPISQEEKVYILYYKPAGEISTAEDERSRRTVVDAFERMDVRLYPVGRLDYDTSGILLMTNDGEFTQYMTHPKYEMKKTYRVKIDGILKREEQKQMRKGIRLEDGVTAPADVKVIRDKKDRQMILELTIHEGRNRQVRRMFEHFGLKVIKLTRISYDFLTLEGLGEGEYRFLKPHEVKKLIANAKAS</sequence>
<comment type="similarity">
    <text evidence="1 4">Belongs to the pseudouridine synthase RsuA family.</text>
</comment>
<dbReference type="CDD" id="cd00165">
    <property type="entry name" value="S4"/>
    <property type="match status" value="1"/>
</dbReference>
<accession>A0ABT4YED4</accession>
<organism evidence="6 7">
    <name type="scientific">Salinicoccus roseus</name>
    <dbReference type="NCBI Taxonomy" id="45670"/>
    <lineage>
        <taxon>Bacteria</taxon>
        <taxon>Bacillati</taxon>
        <taxon>Bacillota</taxon>
        <taxon>Bacilli</taxon>
        <taxon>Bacillales</taxon>
        <taxon>Staphylococcaceae</taxon>
        <taxon>Salinicoccus</taxon>
    </lineage>
</organism>
<feature type="domain" description="RNA-binding S4" evidence="5">
    <location>
        <begin position="6"/>
        <end position="63"/>
    </location>
</feature>
<keyword evidence="7" id="KW-1185">Reference proteome</keyword>
<dbReference type="PANTHER" id="PTHR47683">
    <property type="entry name" value="PSEUDOURIDINE SYNTHASE FAMILY PROTEIN-RELATED"/>
    <property type="match status" value="1"/>
</dbReference>
<dbReference type="CDD" id="cd02870">
    <property type="entry name" value="PseudoU_synth_RsuA_like"/>
    <property type="match status" value="1"/>
</dbReference>
<reference evidence="6" key="1">
    <citation type="submission" date="2020-04" db="EMBL/GenBank/DDBJ databases">
        <authorList>
            <person name="Tanveer F."/>
            <person name="Xie Y."/>
            <person name="Shinwari Z.K."/>
        </authorList>
    </citation>
    <scope>NUCLEOTIDE SEQUENCE</scope>
    <source>
        <strain evidence="6">MOSEL-ME25</strain>
    </source>
</reference>
<dbReference type="SUPFAM" id="SSF55174">
    <property type="entry name" value="Alpha-L RNA-binding motif"/>
    <property type="match status" value="1"/>
</dbReference>
<dbReference type="Gene3D" id="3.10.290.10">
    <property type="entry name" value="RNA-binding S4 domain"/>
    <property type="match status" value="1"/>
</dbReference>
<evidence type="ECO:0000313" key="7">
    <source>
        <dbReference type="Proteomes" id="UP000527860"/>
    </source>
</evidence>
<name>A0ABT4YED4_9STAP</name>
<comment type="caution">
    <text evidence="6">The sequence shown here is derived from an EMBL/GenBank/DDBJ whole genome shotgun (WGS) entry which is preliminary data.</text>
</comment>
<evidence type="ECO:0000259" key="5">
    <source>
        <dbReference type="SMART" id="SM00363"/>
    </source>
</evidence>
<dbReference type="Gene3D" id="3.30.70.1560">
    <property type="entry name" value="Alpha-L RNA-binding motif"/>
    <property type="match status" value="1"/>
</dbReference>
<dbReference type="NCBIfam" id="TIGR00093">
    <property type="entry name" value="pseudouridine synthase"/>
    <property type="match status" value="1"/>
</dbReference>
<dbReference type="EMBL" id="JABEVU030000001">
    <property type="protein sequence ID" value="MDB0579072.1"/>
    <property type="molecule type" value="Genomic_DNA"/>
</dbReference>
<dbReference type="GeneID" id="77844073"/>
<dbReference type="InterPro" id="IPR036986">
    <property type="entry name" value="S4_RNA-bd_sf"/>
</dbReference>
<keyword evidence="2 4" id="KW-0413">Isomerase</keyword>
<proteinExistence type="inferred from homology"/>
<evidence type="ECO:0000256" key="3">
    <source>
        <dbReference type="PROSITE-ProRule" id="PRU00182"/>
    </source>
</evidence>
<protein>
    <recommendedName>
        <fullName evidence="4">Pseudouridine synthase</fullName>
        <ecNumber evidence="4">5.4.99.-</ecNumber>
    </recommendedName>
</protein>
<dbReference type="InterPro" id="IPR020103">
    <property type="entry name" value="PsdUridine_synth_cat_dom_sf"/>
</dbReference>
<dbReference type="PROSITE" id="PS01149">
    <property type="entry name" value="PSI_RSU"/>
    <property type="match status" value="1"/>
</dbReference>
<dbReference type="PANTHER" id="PTHR47683:SF2">
    <property type="entry name" value="RNA-BINDING S4 DOMAIN-CONTAINING PROTEIN"/>
    <property type="match status" value="1"/>
</dbReference>